<evidence type="ECO:0000313" key="2">
    <source>
        <dbReference type="Proteomes" id="UP000237105"/>
    </source>
</evidence>
<organism evidence="1 2">
    <name type="scientific">Parasponia andersonii</name>
    <name type="common">Sponia andersonii</name>
    <dbReference type="NCBI Taxonomy" id="3476"/>
    <lineage>
        <taxon>Eukaryota</taxon>
        <taxon>Viridiplantae</taxon>
        <taxon>Streptophyta</taxon>
        <taxon>Embryophyta</taxon>
        <taxon>Tracheophyta</taxon>
        <taxon>Spermatophyta</taxon>
        <taxon>Magnoliopsida</taxon>
        <taxon>eudicotyledons</taxon>
        <taxon>Gunneridae</taxon>
        <taxon>Pentapetalae</taxon>
        <taxon>rosids</taxon>
        <taxon>fabids</taxon>
        <taxon>Rosales</taxon>
        <taxon>Cannabaceae</taxon>
        <taxon>Parasponia</taxon>
    </lineage>
</organism>
<comment type="caution">
    <text evidence="1">The sequence shown here is derived from an EMBL/GenBank/DDBJ whole genome shotgun (WGS) entry which is preliminary data.</text>
</comment>
<evidence type="ECO:0000313" key="1">
    <source>
        <dbReference type="EMBL" id="PON76601.1"/>
    </source>
</evidence>
<protein>
    <submittedName>
        <fullName evidence="1">Uncharacterized protein</fullName>
    </submittedName>
</protein>
<dbReference type="EMBL" id="JXTB01000017">
    <property type="protein sequence ID" value="PON76601.1"/>
    <property type="molecule type" value="Genomic_DNA"/>
</dbReference>
<reference evidence="2" key="1">
    <citation type="submission" date="2016-06" db="EMBL/GenBank/DDBJ databases">
        <title>Parallel loss of symbiosis genes in relatives of nitrogen-fixing non-legume Parasponia.</title>
        <authorList>
            <person name="Van Velzen R."/>
            <person name="Holmer R."/>
            <person name="Bu F."/>
            <person name="Rutten L."/>
            <person name="Van Zeijl A."/>
            <person name="Liu W."/>
            <person name="Santuari L."/>
            <person name="Cao Q."/>
            <person name="Sharma T."/>
            <person name="Shen D."/>
            <person name="Roswanjaya Y."/>
            <person name="Wardhani T."/>
            <person name="Kalhor M.S."/>
            <person name="Jansen J."/>
            <person name="Van den Hoogen J."/>
            <person name="Gungor B."/>
            <person name="Hartog M."/>
            <person name="Hontelez J."/>
            <person name="Verver J."/>
            <person name="Yang W.-C."/>
            <person name="Schijlen E."/>
            <person name="Repin R."/>
            <person name="Schilthuizen M."/>
            <person name="Schranz E."/>
            <person name="Heidstra R."/>
            <person name="Miyata K."/>
            <person name="Fedorova E."/>
            <person name="Kohlen W."/>
            <person name="Bisseling T."/>
            <person name="Smit S."/>
            <person name="Geurts R."/>
        </authorList>
    </citation>
    <scope>NUCLEOTIDE SEQUENCE [LARGE SCALE GENOMIC DNA]</scope>
    <source>
        <strain evidence="2">cv. WU1-14</strain>
    </source>
</reference>
<sequence length="100" mass="11659">MQDNPETDKSCNLTCWVHWRTLNLEINLKSLSKMDKMLLEPNKTCLCIAPLLQLFSEDDHHQKRLSHTPVETICSTKWTPLIKGFIAVTTIFVTYQKLRN</sequence>
<dbReference type="AlphaFoldDB" id="A0A2P5DTI1"/>
<accession>A0A2P5DTI1</accession>
<keyword evidence="2" id="KW-1185">Reference proteome</keyword>
<name>A0A2P5DTI1_PARAD</name>
<gene>
    <name evidence="1" type="ORF">PanWU01x14_032870</name>
</gene>
<dbReference type="Proteomes" id="UP000237105">
    <property type="component" value="Unassembled WGS sequence"/>
</dbReference>
<proteinExistence type="predicted"/>